<dbReference type="AlphaFoldDB" id="A0A7Y3WZC2"/>
<dbReference type="InterPro" id="IPR010982">
    <property type="entry name" value="Lambda_DNA-bd_dom_sf"/>
</dbReference>
<gene>
    <name evidence="2" type="ORF">EHE22_22095</name>
</gene>
<dbReference type="Gene3D" id="1.10.260.40">
    <property type="entry name" value="lambda repressor-like DNA-binding domains"/>
    <property type="match status" value="1"/>
</dbReference>
<comment type="caution">
    <text evidence="2">The sequence shown here is derived from an EMBL/GenBank/DDBJ whole genome shotgun (WGS) entry which is preliminary data.</text>
</comment>
<dbReference type="Pfam" id="PF01381">
    <property type="entry name" value="HTH_3"/>
    <property type="match status" value="1"/>
</dbReference>
<name>A0A7Y3WZC2_9HYPH</name>
<dbReference type="Proteomes" id="UP000526233">
    <property type="component" value="Unassembled WGS sequence"/>
</dbReference>
<reference evidence="2 3" key="1">
    <citation type="submission" date="2018-11" db="EMBL/GenBank/DDBJ databases">
        <title>Genome sequencing and analysis.</title>
        <authorList>
            <person name="Huang Y.-T."/>
        </authorList>
    </citation>
    <scope>NUCLEOTIDE SEQUENCE [LARGE SCALE GENOMIC DNA]</scope>
    <source>
        <strain evidence="2 3">SHIN</strain>
    </source>
</reference>
<dbReference type="CDD" id="cd00093">
    <property type="entry name" value="HTH_XRE"/>
    <property type="match status" value="1"/>
</dbReference>
<evidence type="ECO:0000313" key="2">
    <source>
        <dbReference type="EMBL" id="NNV23099.1"/>
    </source>
</evidence>
<feature type="domain" description="HTH cro/C1-type" evidence="1">
    <location>
        <begin position="26"/>
        <end position="81"/>
    </location>
</feature>
<accession>A0A7Y3WZC2</accession>
<dbReference type="RefSeq" id="WP_143853456.1">
    <property type="nucleotide sequence ID" value="NZ_JBHEEM010000004.1"/>
</dbReference>
<dbReference type="SUPFAM" id="SSF47413">
    <property type="entry name" value="lambda repressor-like DNA-binding domains"/>
    <property type="match status" value="1"/>
</dbReference>
<evidence type="ECO:0000313" key="3">
    <source>
        <dbReference type="Proteomes" id="UP000526233"/>
    </source>
</evidence>
<dbReference type="InterPro" id="IPR001387">
    <property type="entry name" value="Cro/C1-type_HTH"/>
</dbReference>
<proteinExistence type="predicted"/>
<dbReference type="GO" id="GO:0003677">
    <property type="term" value="F:DNA binding"/>
    <property type="evidence" value="ECO:0007669"/>
    <property type="project" value="InterPro"/>
</dbReference>
<protein>
    <submittedName>
        <fullName evidence="2">XRE family transcriptional regulator</fullName>
    </submittedName>
</protein>
<organism evidence="2 3">
    <name type="scientific">Brucella pseudogrignonensis</name>
    <dbReference type="NCBI Taxonomy" id="419475"/>
    <lineage>
        <taxon>Bacteria</taxon>
        <taxon>Pseudomonadati</taxon>
        <taxon>Pseudomonadota</taxon>
        <taxon>Alphaproteobacteria</taxon>
        <taxon>Hyphomicrobiales</taxon>
        <taxon>Brucellaceae</taxon>
        <taxon>Brucella/Ochrobactrum group</taxon>
        <taxon>Brucella</taxon>
    </lineage>
</organism>
<evidence type="ECO:0000259" key="1">
    <source>
        <dbReference type="SMART" id="SM00530"/>
    </source>
</evidence>
<sequence>MKRIMRRWDDVENYISEDYVIAFQEVLKTALKEKAMSHSDLAELLRVSRSRVSQLFMEGTNPSIRYVGLVLFRLGYTMEFKKQENGSGDK</sequence>
<dbReference type="EMBL" id="PKQI01000004">
    <property type="protein sequence ID" value="NNV23099.1"/>
    <property type="molecule type" value="Genomic_DNA"/>
</dbReference>
<dbReference type="SMART" id="SM00530">
    <property type="entry name" value="HTH_XRE"/>
    <property type="match status" value="1"/>
</dbReference>